<evidence type="ECO:0000313" key="2">
    <source>
        <dbReference type="Proteomes" id="UP000789860"/>
    </source>
</evidence>
<dbReference type="EMBL" id="CAJVPM010015222">
    <property type="protein sequence ID" value="CAG8606402.1"/>
    <property type="molecule type" value="Genomic_DNA"/>
</dbReference>
<accession>A0ACA9MYH0</accession>
<feature type="non-terminal residue" evidence="1">
    <location>
        <position position="1"/>
    </location>
</feature>
<protein>
    <submittedName>
        <fullName evidence="1">2098_t:CDS:1</fullName>
    </submittedName>
</protein>
<keyword evidence="2" id="KW-1185">Reference proteome</keyword>
<reference evidence="1" key="1">
    <citation type="submission" date="2021-06" db="EMBL/GenBank/DDBJ databases">
        <authorList>
            <person name="Kallberg Y."/>
            <person name="Tangrot J."/>
            <person name="Rosling A."/>
        </authorList>
    </citation>
    <scope>NUCLEOTIDE SEQUENCE</scope>
    <source>
        <strain evidence="1">AU212A</strain>
    </source>
</reference>
<gene>
    <name evidence="1" type="ORF">SCALOS_LOCUS7114</name>
</gene>
<organism evidence="1 2">
    <name type="scientific">Scutellospora calospora</name>
    <dbReference type="NCBI Taxonomy" id="85575"/>
    <lineage>
        <taxon>Eukaryota</taxon>
        <taxon>Fungi</taxon>
        <taxon>Fungi incertae sedis</taxon>
        <taxon>Mucoromycota</taxon>
        <taxon>Glomeromycotina</taxon>
        <taxon>Glomeromycetes</taxon>
        <taxon>Diversisporales</taxon>
        <taxon>Gigasporaceae</taxon>
        <taxon>Scutellospora</taxon>
    </lineage>
</organism>
<evidence type="ECO:0000313" key="1">
    <source>
        <dbReference type="EMBL" id="CAG8606402.1"/>
    </source>
</evidence>
<sequence length="89" mass="10587">FTIAVTQNFCSPTSIEQVWLRTRNARPKLAQKLLSKIIRLSTIGGTRHNKNFYRNLKSSTNDDDDTEDKRRYENNVIEDDRDKKKRREM</sequence>
<comment type="caution">
    <text evidence="1">The sequence shown here is derived from an EMBL/GenBank/DDBJ whole genome shotgun (WGS) entry which is preliminary data.</text>
</comment>
<name>A0ACA9MYH0_9GLOM</name>
<dbReference type="Proteomes" id="UP000789860">
    <property type="component" value="Unassembled WGS sequence"/>
</dbReference>
<proteinExistence type="predicted"/>